<accession>A0AA40X2P2</accession>
<evidence type="ECO:0000256" key="2">
    <source>
        <dbReference type="ARBA" id="ARBA00022723"/>
    </source>
</evidence>
<keyword evidence="3 6" id="KW-0456">Lyase</keyword>
<dbReference type="GO" id="GO:0046951">
    <property type="term" value="P:ketone body biosynthetic process"/>
    <property type="evidence" value="ECO:0007669"/>
    <property type="project" value="TreeGrafter"/>
</dbReference>
<dbReference type="CDD" id="cd07938">
    <property type="entry name" value="DRE_TIM_HMGL"/>
    <property type="match status" value="1"/>
</dbReference>
<proteinExistence type="inferred from homology"/>
<reference evidence="6" key="3">
    <citation type="submission" date="2020-11" db="EMBL/GenBank/DDBJ databases">
        <authorList>
            <person name="Lee S.D."/>
        </authorList>
    </citation>
    <scope>NUCLEOTIDE SEQUENCE</scope>
    <source>
        <strain evidence="6">SAP-2</strain>
    </source>
</reference>
<comment type="caution">
    <text evidence="6">The sequence shown here is derived from an EMBL/GenBank/DDBJ whole genome shotgun (WGS) entry which is preliminary data.</text>
</comment>
<feature type="region of interest" description="Disordered" evidence="4">
    <location>
        <begin position="304"/>
        <end position="324"/>
    </location>
</feature>
<dbReference type="FunFam" id="3.20.20.70:FF:000071">
    <property type="entry name" value="Hydroxymethylglutaryl-CoA lyase"/>
    <property type="match status" value="1"/>
</dbReference>
<evidence type="ECO:0000256" key="1">
    <source>
        <dbReference type="ARBA" id="ARBA00009405"/>
    </source>
</evidence>
<dbReference type="EMBL" id="MRWD01000014">
    <property type="protein sequence ID" value="ORJ21820.1"/>
    <property type="molecule type" value="Genomic_DNA"/>
</dbReference>
<dbReference type="PROSITE" id="PS50991">
    <property type="entry name" value="PYR_CT"/>
    <property type="match status" value="1"/>
</dbReference>
<dbReference type="Proteomes" id="UP000705283">
    <property type="component" value="Unassembled WGS sequence"/>
</dbReference>
<dbReference type="SUPFAM" id="SSF51569">
    <property type="entry name" value="Aldolase"/>
    <property type="match status" value="1"/>
</dbReference>
<dbReference type="InterPro" id="IPR013785">
    <property type="entry name" value="Aldolase_TIM"/>
</dbReference>
<reference evidence="7" key="1">
    <citation type="submission" date="2016-12" db="EMBL/GenBank/DDBJ databases">
        <authorList>
            <person name="Le Fleche-Mateos A."/>
        </authorList>
    </citation>
    <scope>NUCLEOTIDE SEQUENCE</scope>
    <source>
        <strain evidence="7">213</strain>
    </source>
</reference>
<keyword evidence="8" id="KW-1185">Reference proteome</keyword>
<dbReference type="GO" id="GO:0046872">
    <property type="term" value="F:metal ion binding"/>
    <property type="evidence" value="ECO:0007669"/>
    <property type="project" value="UniProtKB-KW"/>
</dbReference>
<gene>
    <name evidence="7" type="ORF">BS639_07650</name>
    <name evidence="6" type="ORF">ITX54_13035</name>
</gene>
<comment type="similarity">
    <text evidence="1">Belongs to the HMG-CoA lyase family.</text>
</comment>
<dbReference type="Gene3D" id="3.20.20.70">
    <property type="entry name" value="Aldolase class I"/>
    <property type="match status" value="1"/>
</dbReference>
<organism evidence="6 9">
    <name type="scientific">Rouxiella silvae</name>
    <dbReference type="NCBI Taxonomy" id="1646373"/>
    <lineage>
        <taxon>Bacteria</taxon>
        <taxon>Pseudomonadati</taxon>
        <taxon>Pseudomonadota</taxon>
        <taxon>Gammaproteobacteria</taxon>
        <taxon>Enterobacterales</taxon>
        <taxon>Yersiniaceae</taxon>
        <taxon>Rouxiella</taxon>
    </lineage>
</organism>
<evidence type="ECO:0000256" key="3">
    <source>
        <dbReference type="ARBA" id="ARBA00023239"/>
    </source>
</evidence>
<dbReference type="PANTHER" id="PTHR42738:SF7">
    <property type="entry name" value="HYDROXYMETHYLGLUTARYL-COA LYASE"/>
    <property type="match status" value="1"/>
</dbReference>
<dbReference type="Proteomes" id="UP000192722">
    <property type="component" value="Unassembled WGS sequence"/>
</dbReference>
<evidence type="ECO:0000259" key="5">
    <source>
        <dbReference type="PROSITE" id="PS50991"/>
    </source>
</evidence>
<protein>
    <submittedName>
        <fullName evidence="6">Hydroxymethylglutaryl-CoA lyase</fullName>
    </submittedName>
</protein>
<dbReference type="PANTHER" id="PTHR42738">
    <property type="entry name" value="HYDROXYMETHYLGLUTARYL-COA LYASE"/>
    <property type="match status" value="1"/>
</dbReference>
<reference evidence="7 8" key="2">
    <citation type="journal article" date="2017" name="Int. J. Syst. Evol. Microbiol.">
        <title>Rouxiella badensis sp. nov. and Rouxiella silvae sp. nov. isolated from peat bog soil in Germany and emendation of the genus description.</title>
        <authorList>
            <person name="Le Fleche-Mateos A."/>
            <person name="Kugler J.H."/>
            <person name="Hansen S.H."/>
            <person name="Syldatk C."/>
            <person name="Hausmann R."/>
            <person name="Lomprez F."/>
            <person name="Vandenbogaert M."/>
            <person name="Manuguerra J.C."/>
            <person name="Grimont P.A."/>
        </authorList>
    </citation>
    <scope>NUCLEOTIDE SEQUENCE [LARGE SCALE GENOMIC DNA]</scope>
    <source>
        <strain evidence="7 8">213</strain>
    </source>
</reference>
<evidence type="ECO:0000313" key="6">
    <source>
        <dbReference type="EMBL" id="MBF6637582.1"/>
    </source>
</evidence>
<feature type="domain" description="Pyruvate carboxyltransferase" evidence="5">
    <location>
        <begin position="8"/>
        <end position="275"/>
    </location>
</feature>
<sequence>MGLTNTKIFIQEVSPRDGLQNEAVFVETEEKVKLINQLGDCGFAKVEVTSFTSPKAIPALRDAEEVMKQIVRNPRVDYTVLVPNVRGAERAMACNIDEANLVMSASESHNLVNLRMSRSDSMRQLKQIIDELSGTDIAINVSLSSVFGCPIEGNIQEEEILRLTDFFASQNVRGITLCDTTGMAYPTQVERVCSLMKRRFPQLELTLHFHDTRGMALANSLAGLNQGINRFDASLGGLGGCPYAPGASGNVCTEDMVHMFELMGLRTGVDVVRLLSIVKTLPQLIGHPTWGNISKAGRRLDLHPMPSSLNQDFTHSLTQHKSTT</sequence>
<dbReference type="AlphaFoldDB" id="A0AA40X2P2"/>
<dbReference type="RefSeq" id="WP_084982733.1">
    <property type="nucleotide sequence ID" value="NZ_CBCSCF010000003.1"/>
</dbReference>
<dbReference type="InterPro" id="IPR043594">
    <property type="entry name" value="HMGL"/>
</dbReference>
<evidence type="ECO:0000313" key="9">
    <source>
        <dbReference type="Proteomes" id="UP000705283"/>
    </source>
</evidence>
<evidence type="ECO:0000256" key="4">
    <source>
        <dbReference type="SAM" id="MobiDB-lite"/>
    </source>
</evidence>
<dbReference type="GO" id="GO:0004419">
    <property type="term" value="F:hydroxymethylglutaryl-CoA lyase activity"/>
    <property type="evidence" value="ECO:0007669"/>
    <property type="project" value="TreeGrafter"/>
</dbReference>
<name>A0AA40X2P2_9GAMM</name>
<dbReference type="Pfam" id="PF00682">
    <property type="entry name" value="HMGL-like"/>
    <property type="match status" value="1"/>
</dbReference>
<dbReference type="NCBIfam" id="NF004283">
    <property type="entry name" value="PRK05692.1"/>
    <property type="match status" value="1"/>
</dbReference>
<dbReference type="EMBL" id="JADMKS010000005">
    <property type="protein sequence ID" value="MBF6637582.1"/>
    <property type="molecule type" value="Genomic_DNA"/>
</dbReference>
<feature type="compositionally biased region" description="Polar residues" evidence="4">
    <location>
        <begin position="307"/>
        <end position="324"/>
    </location>
</feature>
<dbReference type="GO" id="GO:0006552">
    <property type="term" value="P:L-leucine catabolic process"/>
    <property type="evidence" value="ECO:0007669"/>
    <property type="project" value="TreeGrafter"/>
</dbReference>
<evidence type="ECO:0000313" key="8">
    <source>
        <dbReference type="Proteomes" id="UP000192722"/>
    </source>
</evidence>
<dbReference type="InterPro" id="IPR000891">
    <property type="entry name" value="PYR_CT"/>
</dbReference>
<reference evidence="6" key="4">
    <citation type="submission" date="2022-09" db="EMBL/GenBank/DDBJ databases">
        <title>Rouxiella aceris sp. nov., isolated from tree sap and emended description of the genus Rhouxiella.</title>
        <authorList>
            <person name="Kim I.S."/>
        </authorList>
    </citation>
    <scope>NUCLEOTIDE SEQUENCE</scope>
    <source>
        <strain evidence="6">SAP-2</strain>
    </source>
</reference>
<keyword evidence="2" id="KW-0479">Metal-binding</keyword>
<evidence type="ECO:0000313" key="7">
    <source>
        <dbReference type="EMBL" id="ORJ21820.1"/>
    </source>
</evidence>